<accession>A0A0D0E339</accession>
<keyword evidence="3" id="KW-1185">Reference proteome</keyword>
<organism evidence="2 3">
    <name type="scientific">Paxillus rubicundulus Ve08.2h10</name>
    <dbReference type="NCBI Taxonomy" id="930991"/>
    <lineage>
        <taxon>Eukaryota</taxon>
        <taxon>Fungi</taxon>
        <taxon>Dikarya</taxon>
        <taxon>Basidiomycota</taxon>
        <taxon>Agaricomycotina</taxon>
        <taxon>Agaricomycetes</taxon>
        <taxon>Agaricomycetidae</taxon>
        <taxon>Boletales</taxon>
        <taxon>Paxilineae</taxon>
        <taxon>Paxillaceae</taxon>
        <taxon>Paxillus</taxon>
    </lineage>
</organism>
<evidence type="ECO:0000313" key="3">
    <source>
        <dbReference type="Proteomes" id="UP000054538"/>
    </source>
</evidence>
<dbReference type="InParanoid" id="A0A0D0E339"/>
<evidence type="ECO:0000313" key="2">
    <source>
        <dbReference type="EMBL" id="KIK95239.1"/>
    </source>
</evidence>
<evidence type="ECO:0000256" key="1">
    <source>
        <dbReference type="SAM" id="MobiDB-lite"/>
    </source>
</evidence>
<reference evidence="3" key="2">
    <citation type="submission" date="2015-01" db="EMBL/GenBank/DDBJ databases">
        <title>Evolutionary Origins and Diversification of the Mycorrhizal Mutualists.</title>
        <authorList>
            <consortium name="DOE Joint Genome Institute"/>
            <consortium name="Mycorrhizal Genomics Consortium"/>
            <person name="Kohler A."/>
            <person name="Kuo A."/>
            <person name="Nagy L.G."/>
            <person name="Floudas D."/>
            <person name="Copeland A."/>
            <person name="Barry K.W."/>
            <person name="Cichocki N."/>
            <person name="Veneault-Fourrey C."/>
            <person name="LaButti K."/>
            <person name="Lindquist E.A."/>
            <person name="Lipzen A."/>
            <person name="Lundell T."/>
            <person name="Morin E."/>
            <person name="Murat C."/>
            <person name="Riley R."/>
            <person name="Ohm R."/>
            <person name="Sun H."/>
            <person name="Tunlid A."/>
            <person name="Henrissat B."/>
            <person name="Grigoriev I.V."/>
            <person name="Hibbett D.S."/>
            <person name="Martin F."/>
        </authorList>
    </citation>
    <scope>NUCLEOTIDE SEQUENCE [LARGE SCALE GENOMIC DNA]</scope>
    <source>
        <strain evidence="3">Ve08.2h10</strain>
    </source>
</reference>
<dbReference type="Proteomes" id="UP000054538">
    <property type="component" value="Unassembled WGS sequence"/>
</dbReference>
<gene>
    <name evidence="2" type="ORF">PAXRUDRAFT_827200</name>
</gene>
<protein>
    <submittedName>
        <fullName evidence="2">Uncharacterized protein</fullName>
    </submittedName>
</protein>
<reference evidence="2 3" key="1">
    <citation type="submission" date="2014-04" db="EMBL/GenBank/DDBJ databases">
        <authorList>
            <consortium name="DOE Joint Genome Institute"/>
            <person name="Kuo A."/>
            <person name="Kohler A."/>
            <person name="Jargeat P."/>
            <person name="Nagy L.G."/>
            <person name="Floudas D."/>
            <person name="Copeland A."/>
            <person name="Barry K.W."/>
            <person name="Cichocki N."/>
            <person name="Veneault-Fourrey C."/>
            <person name="LaButti K."/>
            <person name="Lindquist E.A."/>
            <person name="Lipzen A."/>
            <person name="Lundell T."/>
            <person name="Morin E."/>
            <person name="Murat C."/>
            <person name="Sun H."/>
            <person name="Tunlid A."/>
            <person name="Henrissat B."/>
            <person name="Grigoriev I.V."/>
            <person name="Hibbett D.S."/>
            <person name="Martin F."/>
            <person name="Nordberg H.P."/>
            <person name="Cantor M.N."/>
            <person name="Hua S.X."/>
        </authorList>
    </citation>
    <scope>NUCLEOTIDE SEQUENCE [LARGE SCALE GENOMIC DNA]</scope>
    <source>
        <strain evidence="2 3">Ve08.2h10</strain>
    </source>
</reference>
<dbReference type="AlphaFoldDB" id="A0A0D0E339"/>
<feature type="region of interest" description="Disordered" evidence="1">
    <location>
        <begin position="1"/>
        <end position="28"/>
    </location>
</feature>
<dbReference type="EMBL" id="KN825054">
    <property type="protein sequence ID" value="KIK95239.1"/>
    <property type="molecule type" value="Genomic_DNA"/>
</dbReference>
<name>A0A0D0E339_9AGAM</name>
<proteinExistence type="predicted"/>
<sequence length="115" mass="12353">MSNELEVPSSAVGGMGGYLCDPRADQQPESGWIRDVADERLMQTATKCYRPHKSLVPSHVLCAGEMLFTLRFNVAFLDTPSSALLLAVSCIGTSSCIIIFNTCPYLPQNAAVTVG</sequence>
<dbReference type="HOGENOM" id="CLU_2109801_0_0_1"/>